<dbReference type="EMBL" id="MH834612">
    <property type="protein sequence ID" value="AYN57865.1"/>
    <property type="molecule type" value="Genomic_DNA"/>
</dbReference>
<proteinExistence type="predicted"/>
<reference evidence="1 2" key="1">
    <citation type="submission" date="2018-09" db="EMBL/GenBank/DDBJ databases">
        <authorList>
            <person name="Ulbrich M.C."/>
            <person name="Stoner T.H."/>
            <person name="Garlena R.A."/>
            <person name="Russell D.A."/>
            <person name="Pope W.H."/>
            <person name="Jacobs-Sera D."/>
            <person name="Hatfull G.F."/>
        </authorList>
    </citation>
    <scope>NUCLEOTIDE SEQUENCE [LARGE SCALE GENOMIC DNA]</scope>
</reference>
<protein>
    <submittedName>
        <fullName evidence="1">Head-to-tail adaptor</fullName>
    </submittedName>
</protein>
<organism evidence="1 2">
    <name type="scientific">Arthrobacter phage Faja</name>
    <dbReference type="NCBI Taxonomy" id="2419957"/>
    <lineage>
        <taxon>Viruses</taxon>
        <taxon>Duplodnaviria</taxon>
        <taxon>Heunggongvirae</taxon>
        <taxon>Uroviricota</taxon>
        <taxon>Caudoviricetes</taxon>
        <taxon>Fajavirus</taxon>
        <taxon>Fajavirus faja</taxon>
    </lineage>
</organism>
<keyword evidence="2" id="KW-1185">Reference proteome</keyword>
<name>A0A3G2KFZ0_9CAUD</name>
<dbReference type="GeneID" id="77932178"/>
<evidence type="ECO:0000313" key="1">
    <source>
        <dbReference type="EMBL" id="AYN57865.1"/>
    </source>
</evidence>
<accession>A0A3G2KFZ0</accession>
<dbReference type="Proteomes" id="UP000280317">
    <property type="component" value="Segment"/>
</dbReference>
<dbReference type="RefSeq" id="YP_010656296.1">
    <property type="nucleotide sequence ID" value="NC_070837.1"/>
</dbReference>
<evidence type="ECO:0000313" key="2">
    <source>
        <dbReference type="Proteomes" id="UP000280317"/>
    </source>
</evidence>
<gene>
    <name evidence="1" type="primary">10</name>
    <name evidence="1" type="ORF">PBI_FAJA_10</name>
</gene>
<sequence length="118" mass="12831">MAIYVWPEDVAAGWRPLTEAESKVAEDQIGAALVLLGALVPDLAAQSEDLVKLVIVKMVRRVLKNPDGYRIRNASIDDYTEGGTIDSSLSTGELYVSPEELKWLGARGTGRAFEVRLG</sequence>
<dbReference type="KEGG" id="vg:77932178"/>